<sequence>MKKAVSRKSLLIKDIIFQLDMVGACDIVRINLEFYKKTITFWKSAFRPSLKLIVIFCTNAKPAHL</sequence>
<protein>
    <submittedName>
        <fullName evidence="1">Indolepyruvate ferredoxin oxidoreductase</fullName>
        <ecNumber evidence="1">1.2.7.8</ecNumber>
    </submittedName>
</protein>
<dbReference type="EC" id="1.2.7.8" evidence="1"/>
<dbReference type="Proteomes" id="UP000004848">
    <property type="component" value="Unassembled WGS sequence"/>
</dbReference>
<dbReference type="AlphaFoldDB" id="A0P2H8"/>
<dbReference type="GO" id="GO:0043805">
    <property type="term" value="F:indolepyruvate ferredoxin oxidoreductase activity"/>
    <property type="evidence" value="ECO:0007669"/>
    <property type="project" value="UniProtKB-EC"/>
</dbReference>
<accession>A0P2H8</accession>
<evidence type="ECO:0000313" key="1">
    <source>
        <dbReference type="EMBL" id="EAV40842.1"/>
    </source>
</evidence>
<gene>
    <name evidence="1" type="ORF">SIAM614_17559</name>
</gene>
<name>A0P2H8_ROSAI</name>
<proteinExistence type="predicted"/>
<evidence type="ECO:0000313" key="2">
    <source>
        <dbReference type="Proteomes" id="UP000004848"/>
    </source>
</evidence>
<keyword evidence="1" id="KW-0670">Pyruvate</keyword>
<comment type="caution">
    <text evidence="1">The sequence shown here is derived from an EMBL/GenBank/DDBJ whole genome shotgun (WGS) entry which is preliminary data.</text>
</comment>
<dbReference type="EMBL" id="AAUW01000026">
    <property type="protein sequence ID" value="EAV40842.1"/>
    <property type="molecule type" value="Genomic_DNA"/>
</dbReference>
<organism evidence="1 2">
    <name type="scientific">Roseibium aggregatum (strain ATCC 25650 / DSM 13394 / JCM 20685 / NBRC 16684 / NCIMB 2208 / IAM 12614 / B1)</name>
    <name type="common">Stappia aggregata</name>
    <dbReference type="NCBI Taxonomy" id="384765"/>
    <lineage>
        <taxon>Bacteria</taxon>
        <taxon>Pseudomonadati</taxon>
        <taxon>Pseudomonadota</taxon>
        <taxon>Alphaproteobacteria</taxon>
        <taxon>Hyphomicrobiales</taxon>
        <taxon>Stappiaceae</taxon>
        <taxon>Roseibium</taxon>
    </lineage>
</organism>
<reference evidence="1 2" key="1">
    <citation type="submission" date="2006-05" db="EMBL/GenBank/DDBJ databases">
        <authorList>
            <person name="King G."/>
            <person name="Ferriera S."/>
            <person name="Johnson J."/>
            <person name="Kravitz S."/>
            <person name="Beeson K."/>
            <person name="Sutton G."/>
            <person name="Rogers Y.-H."/>
            <person name="Friedman R."/>
            <person name="Frazier M."/>
            <person name="Venter J.C."/>
        </authorList>
    </citation>
    <scope>NUCLEOTIDE SEQUENCE [LARGE SCALE GENOMIC DNA]</scope>
    <source>
        <strain evidence="2">ATCC 25650 / DSM 13394 / JCM 20685 / NBRC 16684 / NCIMB 2208 / IAM 12614 / B1</strain>
    </source>
</reference>
<keyword evidence="1" id="KW-0560">Oxidoreductase</keyword>